<evidence type="ECO:0008006" key="3">
    <source>
        <dbReference type="Google" id="ProtNLM"/>
    </source>
</evidence>
<protein>
    <recommendedName>
        <fullName evidence="3">Peptidylprolyl isomerase</fullName>
    </recommendedName>
</protein>
<dbReference type="EMBL" id="JAMSHJ010000007">
    <property type="protein sequence ID" value="KAI5388432.1"/>
    <property type="molecule type" value="Genomic_DNA"/>
</dbReference>
<accession>A0A9D4ZWJ9</accession>
<dbReference type="Proteomes" id="UP001058974">
    <property type="component" value="Chromosome 7"/>
</dbReference>
<keyword evidence="2" id="KW-1185">Reference proteome</keyword>
<sequence>MRYFIEAAEVHSSIDAGNKTRKDCAQASLLSLQICMPDFQWLDGKHIVFGKVMDGYSVPAFEMSSAYHQHSVFD</sequence>
<dbReference type="AlphaFoldDB" id="A0A9D4ZWJ9"/>
<dbReference type="SUPFAM" id="SSF50891">
    <property type="entry name" value="Cyclophilin-like"/>
    <property type="match status" value="1"/>
</dbReference>
<reference evidence="1 2" key="1">
    <citation type="journal article" date="2022" name="Nat. Genet.">
        <title>Improved pea reference genome and pan-genome highlight genomic features and evolutionary characteristics.</title>
        <authorList>
            <person name="Yang T."/>
            <person name="Liu R."/>
            <person name="Luo Y."/>
            <person name="Hu S."/>
            <person name="Wang D."/>
            <person name="Wang C."/>
            <person name="Pandey M.K."/>
            <person name="Ge S."/>
            <person name="Xu Q."/>
            <person name="Li N."/>
            <person name="Li G."/>
            <person name="Huang Y."/>
            <person name="Saxena R.K."/>
            <person name="Ji Y."/>
            <person name="Li M."/>
            <person name="Yan X."/>
            <person name="He Y."/>
            <person name="Liu Y."/>
            <person name="Wang X."/>
            <person name="Xiang C."/>
            <person name="Varshney R.K."/>
            <person name="Ding H."/>
            <person name="Gao S."/>
            <person name="Zong X."/>
        </authorList>
    </citation>
    <scope>NUCLEOTIDE SEQUENCE [LARGE SCALE GENOMIC DNA]</scope>
    <source>
        <strain evidence="1 2">cv. Zhongwan 6</strain>
    </source>
</reference>
<organism evidence="1 2">
    <name type="scientific">Pisum sativum</name>
    <name type="common">Garden pea</name>
    <name type="synonym">Lathyrus oleraceus</name>
    <dbReference type="NCBI Taxonomy" id="3888"/>
    <lineage>
        <taxon>Eukaryota</taxon>
        <taxon>Viridiplantae</taxon>
        <taxon>Streptophyta</taxon>
        <taxon>Embryophyta</taxon>
        <taxon>Tracheophyta</taxon>
        <taxon>Spermatophyta</taxon>
        <taxon>Magnoliopsida</taxon>
        <taxon>eudicotyledons</taxon>
        <taxon>Gunneridae</taxon>
        <taxon>Pentapetalae</taxon>
        <taxon>rosids</taxon>
        <taxon>fabids</taxon>
        <taxon>Fabales</taxon>
        <taxon>Fabaceae</taxon>
        <taxon>Papilionoideae</taxon>
        <taxon>50 kb inversion clade</taxon>
        <taxon>NPAAA clade</taxon>
        <taxon>Hologalegina</taxon>
        <taxon>IRL clade</taxon>
        <taxon>Fabeae</taxon>
        <taxon>Lathyrus</taxon>
    </lineage>
</organism>
<dbReference type="InterPro" id="IPR029000">
    <property type="entry name" value="Cyclophilin-like_dom_sf"/>
</dbReference>
<dbReference type="PANTHER" id="PTHR13650:SF0">
    <property type="entry name" value="SPATACSIN"/>
    <property type="match status" value="1"/>
</dbReference>
<proteinExistence type="predicted"/>
<evidence type="ECO:0000313" key="1">
    <source>
        <dbReference type="EMBL" id="KAI5388432.1"/>
    </source>
</evidence>
<evidence type="ECO:0000313" key="2">
    <source>
        <dbReference type="Proteomes" id="UP001058974"/>
    </source>
</evidence>
<gene>
    <name evidence="1" type="ORF">KIW84_074211</name>
</gene>
<comment type="caution">
    <text evidence="1">The sequence shown here is derived from an EMBL/GenBank/DDBJ whole genome shotgun (WGS) entry which is preliminary data.</text>
</comment>
<dbReference type="GO" id="GO:0005737">
    <property type="term" value="C:cytoplasm"/>
    <property type="evidence" value="ECO:0007669"/>
    <property type="project" value="TreeGrafter"/>
</dbReference>
<dbReference type="PANTHER" id="PTHR13650">
    <property type="entry name" value="SPATACSIN"/>
    <property type="match status" value="1"/>
</dbReference>
<name>A0A9D4ZWJ9_PEA</name>
<dbReference type="Gramene" id="Psat07G0421100-T1">
    <property type="protein sequence ID" value="KAI5388432.1"/>
    <property type="gene ID" value="KIW84_074211"/>
</dbReference>
<dbReference type="InterPro" id="IPR028103">
    <property type="entry name" value="Spatacsin"/>
</dbReference>